<accession>A0ABT1BRF7</accession>
<evidence type="ECO:0000313" key="3">
    <source>
        <dbReference type="EMBL" id="MCO5977967.1"/>
    </source>
</evidence>
<dbReference type="Proteomes" id="UP001204851">
    <property type="component" value="Unassembled WGS sequence"/>
</dbReference>
<feature type="domain" description="Hemerythrin-like" evidence="2">
    <location>
        <begin position="21"/>
        <end position="158"/>
    </location>
</feature>
<evidence type="ECO:0000259" key="2">
    <source>
        <dbReference type="Pfam" id="PF01814"/>
    </source>
</evidence>
<dbReference type="Gene3D" id="1.20.120.520">
    <property type="entry name" value="nmb1532 protein domain like"/>
    <property type="match status" value="1"/>
</dbReference>
<organism evidence="3 4">
    <name type="scientific">Ideonella oryzae</name>
    <dbReference type="NCBI Taxonomy" id="2937441"/>
    <lineage>
        <taxon>Bacteria</taxon>
        <taxon>Pseudomonadati</taxon>
        <taxon>Pseudomonadota</taxon>
        <taxon>Betaproteobacteria</taxon>
        <taxon>Burkholderiales</taxon>
        <taxon>Sphaerotilaceae</taxon>
        <taxon>Ideonella</taxon>
    </lineage>
</organism>
<feature type="region of interest" description="Disordered" evidence="1">
    <location>
        <begin position="158"/>
        <end position="182"/>
    </location>
</feature>
<gene>
    <name evidence="3" type="ORF">M0L44_14765</name>
</gene>
<reference evidence="3 4" key="1">
    <citation type="submission" date="2022-06" db="EMBL/GenBank/DDBJ databases">
        <title>Ideonella sp. NS12-5 Genome sequencing and assembly.</title>
        <authorList>
            <person name="Jung Y."/>
        </authorList>
    </citation>
    <scope>NUCLEOTIDE SEQUENCE [LARGE SCALE GENOMIC DNA]</scope>
    <source>
        <strain evidence="3 4">NS12-5</strain>
    </source>
</reference>
<name>A0ABT1BRF7_9BURK</name>
<dbReference type="RefSeq" id="WP_252770582.1">
    <property type="nucleotide sequence ID" value="NZ_JAMXMC010000008.1"/>
</dbReference>
<evidence type="ECO:0000256" key="1">
    <source>
        <dbReference type="SAM" id="MobiDB-lite"/>
    </source>
</evidence>
<protein>
    <submittedName>
        <fullName evidence="3">Hemerythrin domain-containing protein</fullName>
    </submittedName>
</protein>
<dbReference type="Pfam" id="PF01814">
    <property type="entry name" value="Hemerythrin"/>
    <property type="match status" value="1"/>
</dbReference>
<evidence type="ECO:0000313" key="4">
    <source>
        <dbReference type="Proteomes" id="UP001204851"/>
    </source>
</evidence>
<keyword evidence="4" id="KW-1185">Reference proteome</keyword>
<comment type="caution">
    <text evidence="3">The sequence shown here is derived from an EMBL/GenBank/DDBJ whole genome shotgun (WGS) entry which is preliminary data.</text>
</comment>
<dbReference type="InterPro" id="IPR012312">
    <property type="entry name" value="Hemerythrin-like"/>
</dbReference>
<proteinExistence type="predicted"/>
<dbReference type="EMBL" id="JAMXMC010000008">
    <property type="protein sequence ID" value="MCO5977967.1"/>
    <property type="molecule type" value="Genomic_DNA"/>
</dbReference>
<sequence>MARTLPTPLPLHRMRREALPPIDRLEGTHRRMMLTLQDLETLLRRLETHGVDEAAQTLAGGIHRFFEEVGRTHHDEEERHIFPVLLASGDTLLAEQVAQLRQDHGWIEQNWRELSPLLDALSQGHTWVDVDLLRAMIEVFTQLHHEHIALEESMTYPEARRREAEARTQTAQRRAHWTREAA</sequence>